<keyword evidence="8 10" id="KW-0472">Membrane</keyword>
<gene>
    <name evidence="11" type="ORF">HNQ79_002275</name>
</gene>
<reference evidence="11 12" key="1">
    <citation type="submission" date="2020-08" db="EMBL/GenBank/DDBJ databases">
        <title>Genomic Encyclopedia of Type Strains, Phase IV (KMG-IV): sequencing the most valuable type-strain genomes for metagenomic binning, comparative biology and taxonomic classification.</title>
        <authorList>
            <person name="Goeker M."/>
        </authorList>
    </citation>
    <scope>NUCLEOTIDE SEQUENCE [LARGE SCALE GENOMIC DNA]</scope>
    <source>
        <strain evidence="11 12">DSM 40141</strain>
    </source>
</reference>
<accession>A0A7X0HDV4</accession>
<feature type="transmembrane region" description="Helical" evidence="10">
    <location>
        <begin position="340"/>
        <end position="371"/>
    </location>
</feature>
<feature type="transmembrane region" description="Helical" evidence="10">
    <location>
        <begin position="284"/>
        <end position="307"/>
    </location>
</feature>
<proteinExistence type="inferred from homology"/>
<dbReference type="Gene3D" id="1.20.1730.10">
    <property type="entry name" value="Sodium/glucose cotransporter"/>
    <property type="match status" value="1"/>
</dbReference>
<protein>
    <submittedName>
        <fullName evidence="11">SSS family solute:Na+ symporter/cation/acetate symporter</fullName>
    </submittedName>
</protein>
<evidence type="ECO:0000256" key="3">
    <source>
        <dbReference type="ARBA" id="ARBA00022448"/>
    </source>
</evidence>
<dbReference type="AlphaFoldDB" id="A0A7X0HDV4"/>
<comment type="subcellular location">
    <subcellularLocation>
        <location evidence="1">Cell membrane</location>
        <topology evidence="1">Multi-pass membrane protein</topology>
    </subcellularLocation>
</comment>
<feature type="transmembrane region" description="Helical" evidence="10">
    <location>
        <begin position="418"/>
        <end position="441"/>
    </location>
</feature>
<feature type="transmembrane region" description="Helical" evidence="10">
    <location>
        <begin position="486"/>
        <end position="505"/>
    </location>
</feature>
<dbReference type="InterPro" id="IPR001734">
    <property type="entry name" value="Na/solute_symporter"/>
</dbReference>
<dbReference type="PANTHER" id="PTHR48086:SF6">
    <property type="entry name" value="CATION_ACETATE SYMPORTER ACTP"/>
    <property type="match status" value="1"/>
</dbReference>
<feature type="transmembrane region" description="Helical" evidence="10">
    <location>
        <begin position="244"/>
        <end position="263"/>
    </location>
</feature>
<keyword evidence="4" id="KW-1003">Cell membrane</keyword>
<dbReference type="GO" id="GO:0015123">
    <property type="term" value="F:acetate transmembrane transporter activity"/>
    <property type="evidence" value="ECO:0007669"/>
    <property type="project" value="TreeGrafter"/>
</dbReference>
<evidence type="ECO:0000256" key="8">
    <source>
        <dbReference type="ARBA" id="ARBA00023136"/>
    </source>
</evidence>
<feature type="transmembrane region" description="Helical" evidence="10">
    <location>
        <begin position="6"/>
        <end position="29"/>
    </location>
</feature>
<evidence type="ECO:0000256" key="10">
    <source>
        <dbReference type="SAM" id="Phobius"/>
    </source>
</evidence>
<feature type="transmembrane region" description="Helical" evidence="10">
    <location>
        <begin position="191"/>
        <end position="208"/>
    </location>
</feature>
<dbReference type="Proteomes" id="UP000540423">
    <property type="component" value="Unassembled WGS sequence"/>
</dbReference>
<feature type="transmembrane region" description="Helical" evidence="10">
    <location>
        <begin position="158"/>
        <end position="179"/>
    </location>
</feature>
<keyword evidence="7 10" id="KW-1133">Transmembrane helix</keyword>
<dbReference type="InterPro" id="IPR050277">
    <property type="entry name" value="Sodium:Solute_Symporter"/>
</dbReference>
<name>A0A7X0HDV4_9ACTN</name>
<dbReference type="GO" id="GO:0005886">
    <property type="term" value="C:plasma membrane"/>
    <property type="evidence" value="ECO:0007669"/>
    <property type="project" value="UniProtKB-SubCell"/>
</dbReference>
<comment type="similarity">
    <text evidence="2 9">Belongs to the sodium:solute symporter (SSF) (TC 2.A.21) family.</text>
</comment>
<keyword evidence="6" id="KW-0769">Symport</keyword>
<evidence type="ECO:0000313" key="12">
    <source>
        <dbReference type="Proteomes" id="UP000540423"/>
    </source>
</evidence>
<evidence type="ECO:0000256" key="9">
    <source>
        <dbReference type="RuleBase" id="RU362091"/>
    </source>
</evidence>
<sequence length="530" mass="53708">MSGGDTQGAVLISFLLLVVAALFACLLLGPQREEAENFYIGRRKNKPVRNGLALAGDYISSATVVGTAGSVALMGFDGLFVAGSTVAALAVMALLAGPLRARGRYTLADVFADRAPGTAVRVAAAVVTLLVCLLYFVVQLSAVALVTAQLLGLEAVGAQRAIAVMIGVLIACATAVGGMRGATALQAAKTVIVLVALLLVVGALLVRFEWNPLALLEAAQAHNGSGSAYFRPGLLQASNPSASWTFDFVGLQLSIVLGAAVMPHVVMRLHATPDPEAARRSVRAALVVVAVVVACTVVIGLGTAASVGGAKLAAVSPGGTGALMLVTGTLAGGPGSASGAALFVLVSTAVFATSLAVIAGLTLTASAAVGHDLYRQAMRRAEGADRGAEISAARWGAAAVSAAGISLTYAALDWNIQMFSWVALAVAASSLLPALVYTLFWGRFTGRGLLWTLVGGSGCVVVLQTFTPMVSGLPSSFLPQADFAWLPFQSVALLSVPCGFLLGWLGSVTDRRGLSGGTRPGPAAGRASVR</sequence>
<feature type="transmembrane region" description="Helical" evidence="10">
    <location>
        <begin position="448"/>
        <end position="466"/>
    </location>
</feature>
<dbReference type="InterPro" id="IPR038377">
    <property type="entry name" value="Na/Glc_symporter_sf"/>
</dbReference>
<dbReference type="GO" id="GO:0015293">
    <property type="term" value="F:symporter activity"/>
    <property type="evidence" value="ECO:0007669"/>
    <property type="project" value="UniProtKB-KW"/>
</dbReference>
<feature type="transmembrane region" description="Helical" evidence="10">
    <location>
        <begin position="50"/>
        <end position="73"/>
    </location>
</feature>
<dbReference type="PROSITE" id="PS50283">
    <property type="entry name" value="NA_SOLUT_SYMP_3"/>
    <property type="match status" value="1"/>
</dbReference>
<dbReference type="Pfam" id="PF00474">
    <property type="entry name" value="SSF"/>
    <property type="match status" value="1"/>
</dbReference>
<dbReference type="EMBL" id="JACHEM010000005">
    <property type="protein sequence ID" value="MBB6435812.1"/>
    <property type="molecule type" value="Genomic_DNA"/>
</dbReference>
<evidence type="ECO:0000256" key="1">
    <source>
        <dbReference type="ARBA" id="ARBA00004651"/>
    </source>
</evidence>
<evidence type="ECO:0000256" key="2">
    <source>
        <dbReference type="ARBA" id="ARBA00006434"/>
    </source>
</evidence>
<organism evidence="11 12">
    <name type="scientific">Streptomyces candidus</name>
    <dbReference type="NCBI Taxonomy" id="67283"/>
    <lineage>
        <taxon>Bacteria</taxon>
        <taxon>Bacillati</taxon>
        <taxon>Actinomycetota</taxon>
        <taxon>Actinomycetes</taxon>
        <taxon>Kitasatosporales</taxon>
        <taxon>Streptomycetaceae</taxon>
        <taxon>Streptomyces</taxon>
    </lineage>
</organism>
<dbReference type="GO" id="GO:0006847">
    <property type="term" value="P:plasma membrane acetate transport"/>
    <property type="evidence" value="ECO:0007669"/>
    <property type="project" value="TreeGrafter"/>
</dbReference>
<feature type="transmembrane region" description="Helical" evidence="10">
    <location>
        <begin position="79"/>
        <end position="97"/>
    </location>
</feature>
<evidence type="ECO:0000256" key="5">
    <source>
        <dbReference type="ARBA" id="ARBA00022692"/>
    </source>
</evidence>
<evidence type="ECO:0000256" key="7">
    <source>
        <dbReference type="ARBA" id="ARBA00022989"/>
    </source>
</evidence>
<dbReference type="RefSeq" id="WP_185029642.1">
    <property type="nucleotide sequence ID" value="NZ_BNBN01000005.1"/>
</dbReference>
<evidence type="ECO:0000313" key="11">
    <source>
        <dbReference type="EMBL" id="MBB6435812.1"/>
    </source>
</evidence>
<evidence type="ECO:0000256" key="6">
    <source>
        <dbReference type="ARBA" id="ARBA00022847"/>
    </source>
</evidence>
<keyword evidence="12" id="KW-1185">Reference proteome</keyword>
<dbReference type="PANTHER" id="PTHR48086">
    <property type="entry name" value="SODIUM/PROLINE SYMPORTER-RELATED"/>
    <property type="match status" value="1"/>
</dbReference>
<keyword evidence="3" id="KW-0813">Transport</keyword>
<feature type="transmembrane region" description="Helical" evidence="10">
    <location>
        <begin position="118"/>
        <end position="138"/>
    </location>
</feature>
<keyword evidence="5 10" id="KW-0812">Transmembrane</keyword>
<comment type="caution">
    <text evidence="11">The sequence shown here is derived from an EMBL/GenBank/DDBJ whole genome shotgun (WGS) entry which is preliminary data.</text>
</comment>
<evidence type="ECO:0000256" key="4">
    <source>
        <dbReference type="ARBA" id="ARBA00022475"/>
    </source>
</evidence>